<evidence type="ECO:0000313" key="4">
    <source>
        <dbReference type="EMBL" id="KAG5667786.1"/>
    </source>
</evidence>
<dbReference type="EMBL" id="JADBJN010000004">
    <property type="protein sequence ID" value="KAG5667786.1"/>
    <property type="molecule type" value="Genomic_DNA"/>
</dbReference>
<dbReference type="AlphaFoldDB" id="A0A9J6BDJ8"/>
<organism evidence="4 5">
    <name type="scientific">Polypedilum vanderplanki</name>
    <name type="common">Sleeping chironomid midge</name>
    <dbReference type="NCBI Taxonomy" id="319348"/>
    <lineage>
        <taxon>Eukaryota</taxon>
        <taxon>Metazoa</taxon>
        <taxon>Ecdysozoa</taxon>
        <taxon>Arthropoda</taxon>
        <taxon>Hexapoda</taxon>
        <taxon>Insecta</taxon>
        <taxon>Pterygota</taxon>
        <taxon>Neoptera</taxon>
        <taxon>Endopterygota</taxon>
        <taxon>Diptera</taxon>
        <taxon>Nematocera</taxon>
        <taxon>Chironomoidea</taxon>
        <taxon>Chironomidae</taxon>
        <taxon>Chironominae</taxon>
        <taxon>Polypedilum</taxon>
        <taxon>Polypedilum</taxon>
    </lineage>
</organism>
<accession>A0A9J6BDJ8</accession>
<dbReference type="Proteomes" id="UP001107558">
    <property type="component" value="Chromosome 4"/>
</dbReference>
<name>A0A9J6BDJ8_POLVA</name>
<dbReference type="Gene3D" id="3.40.630.30">
    <property type="match status" value="1"/>
</dbReference>
<keyword evidence="2" id="KW-1133">Transmembrane helix</keyword>
<dbReference type="OrthoDB" id="41532at2759"/>
<feature type="transmembrane region" description="Helical" evidence="2">
    <location>
        <begin position="33"/>
        <end position="55"/>
    </location>
</feature>
<dbReference type="PANTHER" id="PTHR13947:SF37">
    <property type="entry name" value="LD18367P"/>
    <property type="match status" value="1"/>
</dbReference>
<dbReference type="Pfam" id="PF00583">
    <property type="entry name" value="Acetyltransf_1"/>
    <property type="match status" value="1"/>
</dbReference>
<keyword evidence="5" id="KW-1185">Reference proteome</keyword>
<comment type="caution">
    <text evidence="4">The sequence shown here is derived from an EMBL/GenBank/DDBJ whole genome shotgun (WGS) entry which is preliminary data.</text>
</comment>
<dbReference type="PANTHER" id="PTHR13947">
    <property type="entry name" value="GNAT FAMILY N-ACETYLTRANSFERASE"/>
    <property type="match status" value="1"/>
</dbReference>
<keyword evidence="2" id="KW-0472">Membrane</keyword>
<gene>
    <name evidence="4" type="ORF">PVAND_015756</name>
</gene>
<feature type="transmembrane region" description="Helical" evidence="2">
    <location>
        <begin position="61"/>
        <end position="83"/>
    </location>
</feature>
<dbReference type="InterPro" id="IPR050769">
    <property type="entry name" value="NAT_camello-type"/>
</dbReference>
<keyword evidence="2" id="KW-0812">Transmembrane</keyword>
<evidence type="ECO:0000313" key="5">
    <source>
        <dbReference type="Proteomes" id="UP001107558"/>
    </source>
</evidence>
<keyword evidence="1" id="KW-0808">Transferase</keyword>
<reference evidence="4" key="1">
    <citation type="submission" date="2021-03" db="EMBL/GenBank/DDBJ databases">
        <title>Chromosome level genome of the anhydrobiotic midge Polypedilum vanderplanki.</title>
        <authorList>
            <person name="Yoshida Y."/>
            <person name="Kikawada T."/>
            <person name="Gusev O."/>
        </authorList>
    </citation>
    <scope>NUCLEOTIDE SEQUENCE</scope>
    <source>
        <strain evidence="4">NIAS01</strain>
        <tissue evidence="4">Whole body or cell culture</tissue>
    </source>
</reference>
<sequence>MQPIITVRRYEDKDLRQMQEVIRNSVLSKFSSAFWFCLFREITLQMIVLSTAIFFIFFGVPLLYCVSSVPIVVLLIAICVYCAHYNKAIELSNMHAPICFVAELYEPFAMRIDKRELEYIQMTEEQLKQNEGELRKMRGKQIIGTISTRNHQSLHESAWIYRLAVDPSYSFVQTAKPLIIAAMQHAFENGMLSCETTCAECHEDPRELFLKIGFNIRQIYHKSIIGSSLRVMKAQLGIDLRKYFKSQQNNKSRLDSQYE</sequence>
<dbReference type="SUPFAM" id="SSF55729">
    <property type="entry name" value="Acyl-CoA N-acyltransferases (Nat)"/>
    <property type="match status" value="1"/>
</dbReference>
<evidence type="ECO:0000256" key="1">
    <source>
        <dbReference type="ARBA" id="ARBA00022679"/>
    </source>
</evidence>
<dbReference type="GO" id="GO:0008080">
    <property type="term" value="F:N-acetyltransferase activity"/>
    <property type="evidence" value="ECO:0007669"/>
    <property type="project" value="InterPro"/>
</dbReference>
<proteinExistence type="predicted"/>
<protein>
    <recommendedName>
        <fullName evidence="3">N-acetyltransferase domain-containing protein</fullName>
    </recommendedName>
</protein>
<dbReference type="InterPro" id="IPR000182">
    <property type="entry name" value="GNAT_dom"/>
</dbReference>
<dbReference type="CDD" id="cd04301">
    <property type="entry name" value="NAT_SF"/>
    <property type="match status" value="1"/>
</dbReference>
<evidence type="ECO:0000256" key="2">
    <source>
        <dbReference type="SAM" id="Phobius"/>
    </source>
</evidence>
<feature type="domain" description="N-acetyltransferase" evidence="3">
    <location>
        <begin position="120"/>
        <end position="214"/>
    </location>
</feature>
<evidence type="ECO:0000259" key="3">
    <source>
        <dbReference type="Pfam" id="PF00583"/>
    </source>
</evidence>
<dbReference type="InterPro" id="IPR016181">
    <property type="entry name" value="Acyl_CoA_acyltransferase"/>
</dbReference>